<feature type="region of interest" description="Disordered" evidence="1">
    <location>
        <begin position="538"/>
        <end position="563"/>
    </location>
</feature>
<feature type="compositionally biased region" description="Basic and acidic residues" evidence="1">
    <location>
        <begin position="538"/>
        <end position="547"/>
    </location>
</feature>
<evidence type="ECO:0000313" key="2">
    <source>
        <dbReference type="EMBL" id="CAB3986661.1"/>
    </source>
</evidence>
<dbReference type="GO" id="GO:0005634">
    <property type="term" value="C:nucleus"/>
    <property type="evidence" value="ECO:0007669"/>
    <property type="project" value="TreeGrafter"/>
</dbReference>
<dbReference type="Pfam" id="PF07093">
    <property type="entry name" value="SGT1"/>
    <property type="match status" value="1"/>
</dbReference>
<proteinExistence type="predicted"/>
<dbReference type="PANTHER" id="PTHR13060:SF0">
    <property type="entry name" value="PROTEIN ECDYSONELESS HOMOLOG"/>
    <property type="match status" value="1"/>
</dbReference>
<evidence type="ECO:0000313" key="3">
    <source>
        <dbReference type="Proteomes" id="UP001152795"/>
    </source>
</evidence>
<dbReference type="OrthoDB" id="27237at2759"/>
<evidence type="ECO:0000256" key="1">
    <source>
        <dbReference type="SAM" id="MobiDB-lite"/>
    </source>
</evidence>
<name>A0A6S7GPX4_PARCT</name>
<dbReference type="PANTHER" id="PTHR13060">
    <property type="entry name" value="SGT1 PROTEIN HSGT1 SUPPRESSOR OF GCR2"/>
    <property type="match status" value="1"/>
</dbReference>
<dbReference type="InterPro" id="IPR010770">
    <property type="entry name" value="Ecd"/>
</dbReference>
<accession>A0A6S7GPX4</accession>
<sequence length="609" mass="69102">MAEFGEPRLENVVEYKIFSSHLAGVETVEDTLYDVLSYAQSLIGDYIWQNDCFNLSQELEKPKENVEHSEQNKFLKGSTNFGDNIEDEWFIVYLLFSITKQFPQLVVTVNDNDGEFLLIEAADYLPKWLEPDTSENRVFIYQGNLHIIPLPSKPSEITIFPTGKPTVYQALKVLKTNAEKTTALPWIQDPVMKKIQEYPNKAKESFHNVLCYIPSEVKYLLETKNSLISPAVLAFINRDPVDMKTCQKLTHFSLESLVPYRVRFTKCLYGQLVKQNFIPDKYAVKLLPEVSSPAYKGHLFGLQLTYGFEILYSQQSRYASGVTTPNTASCQQWEKYLDSLTKHGYFQNEVVGSRLYSQLLQNAKEYFTRICLNSEQTSQNNSNEIEQLLEDMPVPNKASDQSKPEEFPPDDEESWLELSPEELDLILSQYGLSTGEDVDLREVVNGMNSFVETISSYEGAEFPSDLGEEPDIQFDPEGFMTSLDKFLTKPINRVENETVSDDDSYSSNASDDEEIHDYTSAMDKELSLSNVGKSFVEVQEKSEETSSNKDQSPGQTSEDDAMKPVDIDLNLVQNFLESYSLQEGLPGPVSNILSPLGIILPENLPQTDT</sequence>
<dbReference type="Proteomes" id="UP001152795">
    <property type="component" value="Unassembled WGS sequence"/>
</dbReference>
<comment type="caution">
    <text evidence="2">The sequence shown here is derived from an EMBL/GenBank/DDBJ whole genome shotgun (WGS) entry which is preliminary data.</text>
</comment>
<protein>
    <submittedName>
        <fullName evidence="2">Uncharacterized protein</fullName>
    </submittedName>
</protein>
<dbReference type="EMBL" id="CACRXK020001052">
    <property type="protein sequence ID" value="CAB3986661.1"/>
    <property type="molecule type" value="Genomic_DNA"/>
</dbReference>
<feature type="region of interest" description="Disordered" evidence="1">
    <location>
        <begin position="390"/>
        <end position="412"/>
    </location>
</feature>
<dbReference type="AlphaFoldDB" id="A0A6S7GPX4"/>
<gene>
    <name evidence="2" type="ORF">PACLA_8A016528</name>
</gene>
<reference evidence="2" key="1">
    <citation type="submission" date="2020-04" db="EMBL/GenBank/DDBJ databases">
        <authorList>
            <person name="Alioto T."/>
            <person name="Alioto T."/>
            <person name="Gomez Garrido J."/>
        </authorList>
    </citation>
    <scope>NUCLEOTIDE SEQUENCE</scope>
    <source>
        <strain evidence="2">A484AB</strain>
    </source>
</reference>
<organism evidence="2 3">
    <name type="scientific">Paramuricea clavata</name>
    <name type="common">Red gorgonian</name>
    <name type="synonym">Violescent sea-whip</name>
    <dbReference type="NCBI Taxonomy" id="317549"/>
    <lineage>
        <taxon>Eukaryota</taxon>
        <taxon>Metazoa</taxon>
        <taxon>Cnidaria</taxon>
        <taxon>Anthozoa</taxon>
        <taxon>Octocorallia</taxon>
        <taxon>Malacalcyonacea</taxon>
        <taxon>Plexauridae</taxon>
        <taxon>Paramuricea</taxon>
    </lineage>
</organism>
<keyword evidence="3" id="KW-1185">Reference proteome</keyword>